<sequence>VIIGGVFPARKTDVGTENLFKQKPEPQNCTIFISRYYRWIQAMIFVIEEINQDSNLLPNITLGYRIYDSCHLTSSALEGTMWLITGQAEPVPNYRCASRTPLAAVVGDALSATAIPMATLLGVYRYPQISYTAGADILSDKNQFPSFFRTIADGNIRSRSIAKLLVHFGWTWVGILVEDTDFGELTTQNLKLEIGKTDICIGFSEIVPTFYSPARINYIVDVVKTSSVNAIVIVCADTYIVPLMEEMSRQSITGKIWIVTESSSTSAVFMKSHLARTFSGTIGIATHKANIPGFKEFLLNLHPFTSQNNLYIDIFWEHVFGCKWPNPDTSHATDELETGTRLCTGTEKLNSIDISFLDVSELRFTYNVYNAVYAVAHALHDLYTCKAGEGPFANGTCADIHDFEPWQVKVSLTL</sequence>
<dbReference type="PANTHER" id="PTHR24061">
    <property type="entry name" value="CALCIUM-SENSING RECEPTOR-RELATED"/>
    <property type="match status" value="1"/>
</dbReference>
<dbReference type="Ensembl" id="ENSLACT00000002347.1">
    <property type="protein sequence ID" value="ENSLACP00000002329.1"/>
    <property type="gene ID" value="ENSLACG00000002080.1"/>
</dbReference>
<dbReference type="Pfam" id="PF01094">
    <property type="entry name" value="ANF_receptor"/>
    <property type="match status" value="1"/>
</dbReference>
<dbReference type="PRINTS" id="PR00248">
    <property type="entry name" value="GPCRMGR"/>
</dbReference>
<organism evidence="12 13">
    <name type="scientific">Latimeria chalumnae</name>
    <name type="common">Coelacanth</name>
    <dbReference type="NCBI Taxonomy" id="7897"/>
    <lineage>
        <taxon>Eukaryota</taxon>
        <taxon>Metazoa</taxon>
        <taxon>Chordata</taxon>
        <taxon>Craniata</taxon>
        <taxon>Vertebrata</taxon>
        <taxon>Euteleostomi</taxon>
        <taxon>Coelacanthiformes</taxon>
        <taxon>Coelacanthidae</taxon>
        <taxon>Latimeria</taxon>
    </lineage>
</organism>
<dbReference type="GeneTree" id="ENSGT00950000182788"/>
<feature type="domain" description="Receptor ligand binding region" evidence="11">
    <location>
        <begin position="41"/>
        <end position="407"/>
    </location>
</feature>
<keyword evidence="6" id="KW-0297">G-protein coupled receptor</keyword>
<dbReference type="AlphaFoldDB" id="H2ZY58"/>
<comment type="subcellular location">
    <subcellularLocation>
        <location evidence="1">Cell membrane</location>
        <topology evidence="1">Multi-pass membrane protein</topology>
    </subcellularLocation>
</comment>
<dbReference type="GO" id="GO:0005886">
    <property type="term" value="C:plasma membrane"/>
    <property type="evidence" value="ECO:0007669"/>
    <property type="project" value="UniProtKB-SubCell"/>
</dbReference>
<reference evidence="13" key="1">
    <citation type="submission" date="2011-08" db="EMBL/GenBank/DDBJ databases">
        <title>The draft genome of Latimeria chalumnae.</title>
        <authorList>
            <person name="Di Palma F."/>
            <person name="Alfoldi J."/>
            <person name="Johnson J."/>
            <person name="Berlin A."/>
            <person name="Gnerre S."/>
            <person name="Jaffe D."/>
            <person name="MacCallum I."/>
            <person name="Young S."/>
            <person name="Walker B.J."/>
            <person name="Lander E."/>
            <person name="Lindblad-Toh K."/>
        </authorList>
    </citation>
    <scope>NUCLEOTIDE SEQUENCE [LARGE SCALE GENOMIC DNA]</scope>
    <source>
        <strain evidence="13">Wild caught</strain>
    </source>
</reference>
<reference evidence="12" key="3">
    <citation type="submission" date="2025-09" db="UniProtKB">
        <authorList>
            <consortium name="Ensembl"/>
        </authorList>
    </citation>
    <scope>IDENTIFICATION</scope>
</reference>
<dbReference type="FunFam" id="3.40.50.2300:FF:000728">
    <property type="entry name" value="Uncharacterized protein"/>
    <property type="match status" value="1"/>
</dbReference>
<evidence type="ECO:0000313" key="13">
    <source>
        <dbReference type="Proteomes" id="UP000008672"/>
    </source>
</evidence>
<keyword evidence="4" id="KW-0732">Signal</keyword>
<evidence type="ECO:0000256" key="9">
    <source>
        <dbReference type="ARBA" id="ARBA00023180"/>
    </source>
</evidence>
<evidence type="ECO:0000313" key="12">
    <source>
        <dbReference type="Ensembl" id="ENSLACP00000002329.1"/>
    </source>
</evidence>
<keyword evidence="7" id="KW-0472">Membrane</keyword>
<dbReference type="InterPro" id="IPR028082">
    <property type="entry name" value="Peripla_BP_I"/>
</dbReference>
<evidence type="ECO:0000256" key="3">
    <source>
        <dbReference type="ARBA" id="ARBA00022692"/>
    </source>
</evidence>
<dbReference type="EMBL" id="AFYH01205387">
    <property type="status" value="NOT_ANNOTATED_CDS"/>
    <property type="molecule type" value="Genomic_DNA"/>
</dbReference>
<dbReference type="Gene3D" id="3.40.50.2300">
    <property type="match status" value="2"/>
</dbReference>
<dbReference type="InterPro" id="IPR001828">
    <property type="entry name" value="ANF_lig-bd_rcpt"/>
</dbReference>
<dbReference type="FunFam" id="3.40.50.2300:FF:000016">
    <property type="entry name" value="Taste 1 receptor member 2"/>
    <property type="match status" value="1"/>
</dbReference>
<dbReference type="GO" id="GO:0004930">
    <property type="term" value="F:G protein-coupled receptor activity"/>
    <property type="evidence" value="ECO:0007669"/>
    <property type="project" value="UniProtKB-KW"/>
</dbReference>
<proteinExistence type="predicted"/>
<evidence type="ECO:0000256" key="5">
    <source>
        <dbReference type="ARBA" id="ARBA00022989"/>
    </source>
</evidence>
<evidence type="ECO:0000259" key="11">
    <source>
        <dbReference type="Pfam" id="PF01094"/>
    </source>
</evidence>
<keyword evidence="5" id="KW-1133">Transmembrane helix</keyword>
<dbReference type="InParanoid" id="H2ZY58"/>
<accession>H2ZY58</accession>
<dbReference type="InterPro" id="IPR000068">
    <property type="entry name" value="GPCR_3_Ca_sens_rcpt-rel"/>
</dbReference>
<evidence type="ECO:0000256" key="10">
    <source>
        <dbReference type="ARBA" id="ARBA00023224"/>
    </source>
</evidence>
<evidence type="ECO:0000256" key="8">
    <source>
        <dbReference type="ARBA" id="ARBA00023170"/>
    </source>
</evidence>
<evidence type="ECO:0000256" key="2">
    <source>
        <dbReference type="ARBA" id="ARBA00022475"/>
    </source>
</evidence>
<name>H2ZY58_LATCH</name>
<evidence type="ECO:0000256" key="4">
    <source>
        <dbReference type="ARBA" id="ARBA00022729"/>
    </source>
</evidence>
<protein>
    <recommendedName>
        <fullName evidence="11">Receptor ligand binding region domain-containing protein</fullName>
    </recommendedName>
</protein>
<dbReference type="Proteomes" id="UP000008672">
    <property type="component" value="Unassembled WGS sequence"/>
</dbReference>
<reference evidence="12" key="2">
    <citation type="submission" date="2025-08" db="UniProtKB">
        <authorList>
            <consortium name="Ensembl"/>
        </authorList>
    </citation>
    <scope>IDENTIFICATION</scope>
</reference>
<dbReference type="HOGENOM" id="CLU_005389_2_0_1"/>
<keyword evidence="3" id="KW-0812">Transmembrane</keyword>
<dbReference type="PANTHER" id="PTHR24061:SF0">
    <property type="entry name" value="C-FAMILY ODORANT RECEPTOR OLFCT1"/>
    <property type="match status" value="1"/>
</dbReference>
<evidence type="ECO:0000256" key="1">
    <source>
        <dbReference type="ARBA" id="ARBA00004651"/>
    </source>
</evidence>
<dbReference type="PRINTS" id="PR00592">
    <property type="entry name" value="CASENSINGR"/>
</dbReference>
<evidence type="ECO:0000256" key="6">
    <source>
        <dbReference type="ARBA" id="ARBA00023040"/>
    </source>
</evidence>
<keyword evidence="9" id="KW-0325">Glycoprotein</keyword>
<dbReference type="InterPro" id="IPR000337">
    <property type="entry name" value="GPCR_3"/>
</dbReference>
<evidence type="ECO:0000256" key="7">
    <source>
        <dbReference type="ARBA" id="ARBA00023136"/>
    </source>
</evidence>
<keyword evidence="13" id="KW-1185">Reference proteome</keyword>
<dbReference type="eggNOG" id="KOG1056">
    <property type="taxonomic scope" value="Eukaryota"/>
</dbReference>
<dbReference type="OMA" id="YSPARIN"/>
<dbReference type="SUPFAM" id="SSF53822">
    <property type="entry name" value="Periplasmic binding protein-like I"/>
    <property type="match status" value="1"/>
</dbReference>
<dbReference type="EMBL" id="AFYH01205386">
    <property type="status" value="NOT_ANNOTATED_CDS"/>
    <property type="molecule type" value="Genomic_DNA"/>
</dbReference>
<keyword evidence="10" id="KW-0807">Transducer</keyword>
<keyword evidence="2" id="KW-1003">Cell membrane</keyword>
<keyword evidence="8" id="KW-0675">Receptor</keyword>